<protein>
    <submittedName>
        <fullName evidence="2">Uncharacterized protein</fullName>
    </submittedName>
</protein>
<sequence length="512" mass="56278">MGIILALSAIFALLVQVSAQNDVDWPSLRFHFTLKRSSVKIHGESEFSMYATPFLSDKKEKVLYDVFASFRDDETLYNYTLVDGTPYASVVPMDKTNSPSITCIDSESGTLPATNSIVAAINQATAVANGSNAINCASGRLFKVTVNGIDFTLCSSSSGFTMQGTDMDIDVGFLEKPMDIIKPSATVCEEEATSISVTSIGTSVLTGQQISEHLRNLKAAFDFSFRDKSTCMCKSTPRPCIFIHGLGVKTETTENEDFFSYWGNSIVDHAPCCSSVKFAHLNTVNNTWTSHSLQHKVCERALAVSNTSFKSVIADTIVVTHSMGNLMFSGALATEKCTLDASSTWVGMAGPMIGSMASDFVQESCDGETNDFWEEVGDITGRCPPNTGLKSLAYEHGNFSTHRLNNAYAAAQKAYRENVYALMCGRSYSGLVSKYQAKFWALGHSIPHKSKENDGMVEFQSCAHGFPEAKFGDNYRDRFYKTKLNHYDMQFLAGDSLLNEDKMPVKWFECLL</sequence>
<keyword evidence="1" id="KW-0732">Signal</keyword>
<name>A0ABD3EVU4_9STRA</name>
<dbReference type="PANTHER" id="PTHR22538:SF1">
    <property type="entry name" value="VWFD DOMAIN-CONTAINING PROTEIN"/>
    <property type="match status" value="1"/>
</dbReference>
<dbReference type="EMBL" id="JBIMZQ010000057">
    <property type="protein sequence ID" value="KAL3658085.1"/>
    <property type="molecule type" value="Genomic_DNA"/>
</dbReference>
<dbReference type="Gene3D" id="3.40.50.1820">
    <property type="entry name" value="alpha/beta hydrolase"/>
    <property type="match status" value="1"/>
</dbReference>
<reference evidence="2 3" key="1">
    <citation type="submission" date="2024-09" db="EMBL/GenBank/DDBJ databases">
        <title>Genome sequencing and assembly of Phytophthora oleae, isolate VK10A, causative agent of rot of olive drupes.</title>
        <authorList>
            <person name="Conti Taguali S."/>
            <person name="Riolo M."/>
            <person name="La Spada F."/>
            <person name="Cacciola S.O."/>
            <person name="Dionisio G."/>
        </authorList>
    </citation>
    <scope>NUCLEOTIDE SEQUENCE [LARGE SCALE GENOMIC DNA]</scope>
    <source>
        <strain evidence="2 3">VK10A</strain>
    </source>
</reference>
<comment type="caution">
    <text evidence="2">The sequence shown here is derived from an EMBL/GenBank/DDBJ whole genome shotgun (WGS) entry which is preliminary data.</text>
</comment>
<dbReference type="Proteomes" id="UP001632037">
    <property type="component" value="Unassembled WGS sequence"/>
</dbReference>
<organism evidence="2 3">
    <name type="scientific">Phytophthora oleae</name>
    <dbReference type="NCBI Taxonomy" id="2107226"/>
    <lineage>
        <taxon>Eukaryota</taxon>
        <taxon>Sar</taxon>
        <taxon>Stramenopiles</taxon>
        <taxon>Oomycota</taxon>
        <taxon>Peronosporomycetes</taxon>
        <taxon>Peronosporales</taxon>
        <taxon>Peronosporaceae</taxon>
        <taxon>Phytophthora</taxon>
    </lineage>
</organism>
<proteinExistence type="predicted"/>
<evidence type="ECO:0000256" key="1">
    <source>
        <dbReference type="SAM" id="SignalP"/>
    </source>
</evidence>
<keyword evidence="3" id="KW-1185">Reference proteome</keyword>
<dbReference type="AlphaFoldDB" id="A0ABD3EVU4"/>
<dbReference type="PANTHER" id="PTHR22538">
    <property type="entry name" value="CILIA- AND FLAGELLA-ASSOCIATED PROTEIN 74"/>
    <property type="match status" value="1"/>
</dbReference>
<feature type="signal peptide" evidence="1">
    <location>
        <begin position="1"/>
        <end position="19"/>
    </location>
</feature>
<accession>A0ABD3EVU4</accession>
<gene>
    <name evidence="2" type="ORF">V7S43_016928</name>
</gene>
<dbReference type="InterPro" id="IPR029058">
    <property type="entry name" value="AB_hydrolase_fold"/>
</dbReference>
<evidence type="ECO:0000313" key="2">
    <source>
        <dbReference type="EMBL" id="KAL3658085.1"/>
    </source>
</evidence>
<feature type="chain" id="PRO_5044884163" evidence="1">
    <location>
        <begin position="20"/>
        <end position="512"/>
    </location>
</feature>
<evidence type="ECO:0000313" key="3">
    <source>
        <dbReference type="Proteomes" id="UP001632037"/>
    </source>
</evidence>